<organism evidence="1 2">
    <name type="scientific">Brachionus plicatilis</name>
    <name type="common">Marine rotifer</name>
    <name type="synonym">Brachionus muelleri</name>
    <dbReference type="NCBI Taxonomy" id="10195"/>
    <lineage>
        <taxon>Eukaryota</taxon>
        <taxon>Metazoa</taxon>
        <taxon>Spiralia</taxon>
        <taxon>Gnathifera</taxon>
        <taxon>Rotifera</taxon>
        <taxon>Eurotatoria</taxon>
        <taxon>Monogononta</taxon>
        <taxon>Pseudotrocha</taxon>
        <taxon>Ploima</taxon>
        <taxon>Brachionidae</taxon>
        <taxon>Brachionus</taxon>
    </lineage>
</organism>
<evidence type="ECO:0000313" key="1">
    <source>
        <dbReference type="EMBL" id="RNA00686.1"/>
    </source>
</evidence>
<accession>A0A3M7PNI7</accession>
<dbReference type="Proteomes" id="UP000276133">
    <property type="component" value="Unassembled WGS sequence"/>
</dbReference>
<dbReference type="AlphaFoldDB" id="A0A3M7PNI7"/>
<name>A0A3M7PNI7_BRAPC</name>
<comment type="caution">
    <text evidence="1">The sequence shown here is derived from an EMBL/GenBank/DDBJ whole genome shotgun (WGS) entry which is preliminary data.</text>
</comment>
<proteinExistence type="predicted"/>
<reference evidence="1 2" key="1">
    <citation type="journal article" date="2018" name="Sci. Rep.">
        <title>Genomic signatures of local adaptation to the degree of environmental predictability in rotifers.</title>
        <authorList>
            <person name="Franch-Gras L."/>
            <person name="Hahn C."/>
            <person name="Garcia-Roger E.M."/>
            <person name="Carmona M.J."/>
            <person name="Serra M."/>
            <person name="Gomez A."/>
        </authorList>
    </citation>
    <scope>NUCLEOTIDE SEQUENCE [LARGE SCALE GENOMIC DNA]</scope>
    <source>
        <strain evidence="1">HYR1</strain>
    </source>
</reference>
<sequence>MEAKSKNTYICFADLQSFCRNLIWVVQFLYQLIHFAEQFLDSQQKSYFVLRFLFLFQNSQCQIKSLDWSFKYPVCPDCFDLIKNCIIDFQVTLGNLSLIY</sequence>
<dbReference type="EMBL" id="REGN01009640">
    <property type="protein sequence ID" value="RNA00686.1"/>
    <property type="molecule type" value="Genomic_DNA"/>
</dbReference>
<protein>
    <submittedName>
        <fullName evidence="1">Uncharacterized protein</fullName>
    </submittedName>
</protein>
<keyword evidence="2" id="KW-1185">Reference proteome</keyword>
<evidence type="ECO:0000313" key="2">
    <source>
        <dbReference type="Proteomes" id="UP000276133"/>
    </source>
</evidence>
<gene>
    <name evidence="1" type="ORF">BpHYR1_031935</name>
</gene>